<dbReference type="InterPro" id="IPR050114">
    <property type="entry name" value="UPF0173_UPF0282_UlaG_hydrolase"/>
</dbReference>
<accession>A0ABW2CEG5</accession>
<dbReference type="EMBL" id="JBHSXS010000002">
    <property type="protein sequence ID" value="MFC6879339.1"/>
    <property type="molecule type" value="Genomic_DNA"/>
</dbReference>
<dbReference type="PANTHER" id="PTHR43546:SF9">
    <property type="entry name" value="L-ASCORBATE-6-PHOSPHATE LACTONASE ULAG-RELATED"/>
    <property type="match status" value="1"/>
</dbReference>
<sequence>MTMIEPIVHGARLVGDILASAPEPGSASLWRLGQSGLVVRLPGATLAIDPYLSNHGEAVLGPPFDHRRLTRAPLDPAEIDFLDAVLVSHDHLDHLDVPTIRTLARTNPGARIVGPAACGKAFEDLGWRAEQVVVLGDGSRTEFDDWYVEGYAVPHEEFDEADGSARYLGFVVGDARVRLAHLGDSLAHARVARTLADKAVDLIALPINGRDEERRLMGFAGNMTAREAVRLAVEAGRPLALPMHYDMFAQNVEPDALATFEAAAAAAALPYRVAAAGERVDWGSR</sequence>
<evidence type="ECO:0000313" key="4">
    <source>
        <dbReference type="Proteomes" id="UP001596380"/>
    </source>
</evidence>
<dbReference type="InterPro" id="IPR001279">
    <property type="entry name" value="Metallo-B-lactamas"/>
</dbReference>
<dbReference type="PANTHER" id="PTHR43546">
    <property type="entry name" value="UPF0173 METAL-DEPENDENT HYDROLASE MJ1163-RELATED"/>
    <property type="match status" value="1"/>
</dbReference>
<gene>
    <name evidence="3" type="ORF">ACFQKB_06120</name>
</gene>
<dbReference type="InterPro" id="IPR036866">
    <property type="entry name" value="RibonucZ/Hydroxyglut_hydro"/>
</dbReference>
<protein>
    <submittedName>
        <fullName evidence="3">MBL fold metallo-hydrolase</fullName>
    </submittedName>
</protein>
<evidence type="ECO:0000313" key="3">
    <source>
        <dbReference type="EMBL" id="MFC6879339.1"/>
    </source>
</evidence>
<evidence type="ECO:0000259" key="2">
    <source>
        <dbReference type="Pfam" id="PF12706"/>
    </source>
</evidence>
<dbReference type="SUPFAM" id="SSF56281">
    <property type="entry name" value="Metallo-hydrolase/oxidoreductase"/>
    <property type="match status" value="1"/>
</dbReference>
<evidence type="ECO:0000256" key="1">
    <source>
        <dbReference type="ARBA" id="ARBA00022801"/>
    </source>
</evidence>
<dbReference type="Proteomes" id="UP001596380">
    <property type="component" value="Unassembled WGS sequence"/>
</dbReference>
<keyword evidence="4" id="KW-1185">Reference proteome</keyword>
<proteinExistence type="predicted"/>
<keyword evidence="1" id="KW-0378">Hydrolase</keyword>
<dbReference type="RefSeq" id="WP_160823981.1">
    <property type="nucleotide sequence ID" value="NZ_JBHSXE010000001.1"/>
</dbReference>
<dbReference type="Pfam" id="PF12706">
    <property type="entry name" value="Lactamase_B_2"/>
    <property type="match status" value="1"/>
</dbReference>
<comment type="caution">
    <text evidence="3">The sequence shown here is derived from an EMBL/GenBank/DDBJ whole genome shotgun (WGS) entry which is preliminary data.</text>
</comment>
<dbReference type="Gene3D" id="3.60.15.10">
    <property type="entry name" value="Ribonuclease Z/Hydroxyacylglutathione hydrolase-like"/>
    <property type="match status" value="1"/>
</dbReference>
<organism evidence="3 4">
    <name type="scientific">Actinomadura yumaensis</name>
    <dbReference type="NCBI Taxonomy" id="111807"/>
    <lineage>
        <taxon>Bacteria</taxon>
        <taxon>Bacillati</taxon>
        <taxon>Actinomycetota</taxon>
        <taxon>Actinomycetes</taxon>
        <taxon>Streptosporangiales</taxon>
        <taxon>Thermomonosporaceae</taxon>
        <taxon>Actinomadura</taxon>
    </lineage>
</organism>
<name>A0ABW2CEG5_9ACTN</name>
<feature type="domain" description="Metallo-beta-lactamase" evidence="2">
    <location>
        <begin position="48"/>
        <end position="245"/>
    </location>
</feature>
<reference evidence="4" key="1">
    <citation type="journal article" date="2019" name="Int. J. Syst. Evol. Microbiol.">
        <title>The Global Catalogue of Microorganisms (GCM) 10K type strain sequencing project: providing services to taxonomists for standard genome sequencing and annotation.</title>
        <authorList>
            <consortium name="The Broad Institute Genomics Platform"/>
            <consortium name="The Broad Institute Genome Sequencing Center for Infectious Disease"/>
            <person name="Wu L."/>
            <person name="Ma J."/>
        </authorList>
    </citation>
    <scope>NUCLEOTIDE SEQUENCE [LARGE SCALE GENOMIC DNA]</scope>
    <source>
        <strain evidence="4">JCM 3369</strain>
    </source>
</reference>